<sequence>MSSRCLVDYLAFLSIANNKDIIFAITTTTTTTITNKCVLSAVFTYKLIVVRRASDIGLFDLHKDVGALKFSPHFNEVQLEELRKENTQLKAQVEAMRSSVIKVIIPRHTEQEKLAHGLFADNLSPKPIIDHPCNKDSSRRHQFSWDLYRKLMEKKKKRSKYREHRERSKERKGLKEWMGPRFAKNQTSPVNTGLVWMGNL</sequence>
<reference evidence="1 2" key="1">
    <citation type="journal article" date="2016" name="Proc. Natl. Acad. Sci. U.S.A.">
        <title>Lipid metabolic changes in an early divergent fungus govern the establishment of a mutualistic symbiosis with endobacteria.</title>
        <authorList>
            <person name="Lastovetsky O.A."/>
            <person name="Gaspar M.L."/>
            <person name="Mondo S.J."/>
            <person name="LaButti K.M."/>
            <person name="Sandor L."/>
            <person name="Grigoriev I.V."/>
            <person name="Henry S.A."/>
            <person name="Pawlowska T.E."/>
        </authorList>
    </citation>
    <scope>NUCLEOTIDE SEQUENCE [LARGE SCALE GENOMIC DNA]</scope>
    <source>
        <strain evidence="1 2">ATCC 11559</strain>
    </source>
</reference>
<name>A0A1X0RWU4_RHIZD</name>
<proteinExistence type="predicted"/>
<evidence type="ECO:0000313" key="2">
    <source>
        <dbReference type="Proteomes" id="UP000242381"/>
    </source>
</evidence>
<gene>
    <name evidence="1" type="ORF">BCV71DRAFT_265684</name>
</gene>
<dbReference type="VEuPathDB" id="FungiDB:BCV72DRAFT_337767"/>
<organism evidence="1 2">
    <name type="scientific">Rhizopus microsporus</name>
    <dbReference type="NCBI Taxonomy" id="58291"/>
    <lineage>
        <taxon>Eukaryota</taxon>
        <taxon>Fungi</taxon>
        <taxon>Fungi incertae sedis</taxon>
        <taxon>Mucoromycota</taxon>
        <taxon>Mucoromycotina</taxon>
        <taxon>Mucoromycetes</taxon>
        <taxon>Mucorales</taxon>
        <taxon>Mucorineae</taxon>
        <taxon>Rhizopodaceae</taxon>
        <taxon>Rhizopus</taxon>
    </lineage>
</organism>
<accession>A0A1X0RWU4</accession>
<dbReference type="EMBL" id="KV921387">
    <property type="protein sequence ID" value="ORE16371.1"/>
    <property type="molecule type" value="Genomic_DNA"/>
</dbReference>
<protein>
    <submittedName>
        <fullName evidence="1">Uncharacterized protein</fullName>
    </submittedName>
</protein>
<dbReference type="AlphaFoldDB" id="A0A1X0RWU4"/>
<dbReference type="Proteomes" id="UP000242381">
    <property type="component" value="Unassembled WGS sequence"/>
</dbReference>
<evidence type="ECO:0000313" key="1">
    <source>
        <dbReference type="EMBL" id="ORE16371.1"/>
    </source>
</evidence>